<dbReference type="InterPro" id="IPR000719">
    <property type="entry name" value="Prot_kinase_dom"/>
</dbReference>
<protein>
    <recommendedName>
        <fullName evidence="1">non-specific serine/threonine protein kinase</fullName>
        <ecNumber evidence="1">2.7.11.1</ecNumber>
    </recommendedName>
</protein>
<dbReference type="EMBL" id="BKCJ010001406">
    <property type="protein sequence ID" value="GEU41205.1"/>
    <property type="molecule type" value="Genomic_DNA"/>
</dbReference>
<dbReference type="SUPFAM" id="SSF56112">
    <property type="entry name" value="Protein kinase-like (PK-like)"/>
    <property type="match status" value="3"/>
</dbReference>
<feature type="domain" description="Protein kinase" evidence="10">
    <location>
        <begin position="532"/>
        <end position="787"/>
    </location>
</feature>
<evidence type="ECO:0000256" key="7">
    <source>
        <dbReference type="ARBA" id="ARBA00047899"/>
    </source>
</evidence>
<gene>
    <name evidence="11" type="ORF">Tci_013183</name>
</gene>
<dbReference type="InterPro" id="IPR011009">
    <property type="entry name" value="Kinase-like_dom_sf"/>
</dbReference>
<dbReference type="PROSITE" id="PS00108">
    <property type="entry name" value="PROTEIN_KINASE_ST"/>
    <property type="match status" value="1"/>
</dbReference>
<dbReference type="Gene3D" id="3.30.200.20">
    <property type="entry name" value="Phosphorylase Kinase, domain 1"/>
    <property type="match status" value="1"/>
</dbReference>
<keyword evidence="2" id="KW-0723">Serine/threonine-protein kinase</keyword>
<dbReference type="InterPro" id="IPR017441">
    <property type="entry name" value="Protein_kinase_ATP_BS"/>
</dbReference>
<comment type="catalytic activity">
    <reaction evidence="8">
        <text>L-seryl-[protein] + ATP = O-phospho-L-seryl-[protein] + ADP + H(+)</text>
        <dbReference type="Rhea" id="RHEA:17989"/>
        <dbReference type="Rhea" id="RHEA-COMP:9863"/>
        <dbReference type="Rhea" id="RHEA-COMP:11604"/>
        <dbReference type="ChEBI" id="CHEBI:15378"/>
        <dbReference type="ChEBI" id="CHEBI:29999"/>
        <dbReference type="ChEBI" id="CHEBI:30616"/>
        <dbReference type="ChEBI" id="CHEBI:83421"/>
        <dbReference type="ChEBI" id="CHEBI:456216"/>
        <dbReference type="EC" id="2.7.11.1"/>
    </reaction>
</comment>
<organism evidence="11">
    <name type="scientific">Tanacetum cinerariifolium</name>
    <name type="common">Dalmatian daisy</name>
    <name type="synonym">Chrysanthemum cinerariifolium</name>
    <dbReference type="NCBI Taxonomy" id="118510"/>
    <lineage>
        <taxon>Eukaryota</taxon>
        <taxon>Viridiplantae</taxon>
        <taxon>Streptophyta</taxon>
        <taxon>Embryophyta</taxon>
        <taxon>Tracheophyta</taxon>
        <taxon>Spermatophyta</taxon>
        <taxon>Magnoliopsida</taxon>
        <taxon>eudicotyledons</taxon>
        <taxon>Gunneridae</taxon>
        <taxon>Pentapetalae</taxon>
        <taxon>asterids</taxon>
        <taxon>campanulids</taxon>
        <taxon>Asterales</taxon>
        <taxon>Asteraceae</taxon>
        <taxon>Asteroideae</taxon>
        <taxon>Anthemideae</taxon>
        <taxon>Anthemidinae</taxon>
        <taxon>Tanacetum</taxon>
    </lineage>
</organism>
<evidence type="ECO:0000256" key="4">
    <source>
        <dbReference type="ARBA" id="ARBA00022741"/>
    </source>
</evidence>
<dbReference type="InterPro" id="IPR045272">
    <property type="entry name" value="ANXUR1/2-like"/>
</dbReference>
<dbReference type="GO" id="GO:0009506">
    <property type="term" value="C:plasmodesma"/>
    <property type="evidence" value="ECO:0007669"/>
    <property type="project" value="TreeGrafter"/>
</dbReference>
<evidence type="ECO:0000313" key="11">
    <source>
        <dbReference type="EMBL" id="GEU41205.1"/>
    </source>
</evidence>
<evidence type="ECO:0000256" key="9">
    <source>
        <dbReference type="PROSITE-ProRule" id="PRU10141"/>
    </source>
</evidence>
<evidence type="ECO:0000256" key="3">
    <source>
        <dbReference type="ARBA" id="ARBA00022679"/>
    </source>
</evidence>
<evidence type="ECO:0000256" key="6">
    <source>
        <dbReference type="ARBA" id="ARBA00022840"/>
    </source>
</evidence>
<dbReference type="SMART" id="SM00220">
    <property type="entry name" value="S_TKc"/>
    <property type="match status" value="1"/>
</dbReference>
<keyword evidence="4 9" id="KW-0547">Nucleotide-binding</keyword>
<dbReference type="PROSITE" id="PS00107">
    <property type="entry name" value="PROTEIN_KINASE_ATP"/>
    <property type="match status" value="1"/>
</dbReference>
<name>A0A6L2JZD2_TANCI</name>
<proteinExistence type="predicted"/>
<feature type="domain" description="Protein kinase" evidence="10">
    <location>
        <begin position="264"/>
        <end position="529"/>
    </location>
</feature>
<dbReference type="PANTHER" id="PTHR27003">
    <property type="entry name" value="OS07G0166700 PROTEIN"/>
    <property type="match status" value="1"/>
</dbReference>
<evidence type="ECO:0000256" key="1">
    <source>
        <dbReference type="ARBA" id="ARBA00012513"/>
    </source>
</evidence>
<comment type="caution">
    <text evidence="11">The sequence shown here is derived from an EMBL/GenBank/DDBJ whole genome shotgun (WGS) entry which is preliminary data.</text>
</comment>
<evidence type="ECO:0000256" key="2">
    <source>
        <dbReference type="ARBA" id="ARBA00022527"/>
    </source>
</evidence>
<accession>A0A6L2JZD2</accession>
<dbReference type="EC" id="2.7.11.1" evidence="1"/>
<dbReference type="PANTHER" id="PTHR27003:SF359">
    <property type="entry name" value="SERINE_THREONINE-PROTEIN KINASE UNC-51-RELATED"/>
    <property type="match status" value="1"/>
</dbReference>
<dbReference type="InterPro" id="IPR008271">
    <property type="entry name" value="Ser/Thr_kinase_AS"/>
</dbReference>
<dbReference type="AlphaFoldDB" id="A0A6L2JZD2"/>
<keyword evidence="5 11" id="KW-0418">Kinase</keyword>
<dbReference type="Gene3D" id="1.10.510.10">
    <property type="entry name" value="Transferase(Phosphotransferase) domain 1"/>
    <property type="match status" value="3"/>
</dbReference>
<keyword evidence="6 9" id="KW-0067">ATP-binding</keyword>
<comment type="catalytic activity">
    <reaction evidence="7">
        <text>L-threonyl-[protein] + ATP = O-phospho-L-threonyl-[protein] + ADP + H(+)</text>
        <dbReference type="Rhea" id="RHEA:46608"/>
        <dbReference type="Rhea" id="RHEA-COMP:11060"/>
        <dbReference type="Rhea" id="RHEA-COMP:11605"/>
        <dbReference type="ChEBI" id="CHEBI:15378"/>
        <dbReference type="ChEBI" id="CHEBI:30013"/>
        <dbReference type="ChEBI" id="CHEBI:30616"/>
        <dbReference type="ChEBI" id="CHEBI:61977"/>
        <dbReference type="ChEBI" id="CHEBI:456216"/>
        <dbReference type="EC" id="2.7.11.1"/>
    </reaction>
</comment>
<dbReference type="FunFam" id="1.10.510.10:FF:001023">
    <property type="entry name" value="Os07g0541700 protein"/>
    <property type="match status" value="1"/>
</dbReference>
<evidence type="ECO:0000256" key="5">
    <source>
        <dbReference type="ARBA" id="ARBA00022777"/>
    </source>
</evidence>
<dbReference type="GO" id="GO:0004714">
    <property type="term" value="F:transmembrane receptor protein tyrosine kinase activity"/>
    <property type="evidence" value="ECO:0007669"/>
    <property type="project" value="InterPro"/>
</dbReference>
<sequence>MGAPTSYATAKLFFPSFHELTSQYSFGVLMFEILHGTDFFDMLHHRDESIHQLINLVRGCHDDGQYKLVDPRLKGEFDQRSLQIFTTIAYKCIAFDMKERPKMDEIIKTIEKALDIHAIRHSYRKVSFNGLFPGYSSKNYVRKFLRALHPKWREKVTAIEESKDLTTPSLDELIGNLKVYEINIKKDFEIVKAKGEKKSVALKAKKESSDEESLISGSEDEEYTMAVRQFKKFFKRRGKEPRAFIGGSWRDSEEEDDEKAKDETCLMTQASSENYGSAFTNNLETIKKFEIPVEEIRKATGVEDFDKIITCRGNLVVRYNDREAFFKHGFLPELLLITNLHHENITPFIGFYAKDNDVIIASEYALNGSLYSKLKTQNANSYLTWAQRLKICLGAARGLKYFHAGFGEHKVIHGDFKSEKILLYDNLEAKICGFVKSILVPRNYPDTNVYKEAHSSKYYMDPVYRESRIPRVESDVYSFGVDRPSMNQVIKRLEEALYIQTHGAASTVARKYQKLDDLRIPMEDINLAIGVKGQEIRIGEGGFGVVYKGQPSERWQNRTVAIKCLHPKSYQGEYEFRNELKMIFNFSHENIIPFIGYCDEGNEKIIVYEFASNGSLDCLLADKNRRRSLTWEHRLRICLGAARGLDYLHSGLGEDNRVIHRDVKSGNILLNHNLVAKVSDFGLSKSGPINQQHTQVYTNAAGTNFYMDPVYHESGVLRKESDVYSFGVVMFELLSGMLAYNRRRLEGDEIDNRSFNTYREVALQCISFNSKERPTMEMIVDRVEEALELQVTNQGDFKQKFQDHTYLHVQERKEMMERCGTRKGKRWTTIGTAMRKRLDAVMELEASHNIQVVH</sequence>
<dbReference type="GO" id="GO:0005886">
    <property type="term" value="C:plasma membrane"/>
    <property type="evidence" value="ECO:0007669"/>
    <property type="project" value="TreeGrafter"/>
</dbReference>
<reference evidence="11" key="1">
    <citation type="journal article" date="2019" name="Sci. Rep.">
        <title>Draft genome of Tanacetum cinerariifolium, the natural source of mosquito coil.</title>
        <authorList>
            <person name="Yamashiro T."/>
            <person name="Shiraishi A."/>
            <person name="Satake H."/>
            <person name="Nakayama K."/>
        </authorList>
    </citation>
    <scope>NUCLEOTIDE SEQUENCE</scope>
</reference>
<dbReference type="PROSITE" id="PS50011">
    <property type="entry name" value="PROTEIN_KINASE_DOM"/>
    <property type="match status" value="2"/>
</dbReference>
<keyword evidence="3" id="KW-0808">Transferase</keyword>
<dbReference type="GO" id="GO:0005524">
    <property type="term" value="F:ATP binding"/>
    <property type="evidence" value="ECO:0007669"/>
    <property type="project" value="UniProtKB-UniRule"/>
</dbReference>
<dbReference type="GO" id="GO:0004674">
    <property type="term" value="F:protein serine/threonine kinase activity"/>
    <property type="evidence" value="ECO:0007669"/>
    <property type="project" value="UniProtKB-KW"/>
</dbReference>
<feature type="binding site" evidence="9">
    <location>
        <position position="563"/>
    </location>
    <ligand>
        <name>ATP</name>
        <dbReference type="ChEBI" id="CHEBI:30616"/>
    </ligand>
</feature>
<dbReference type="InterPro" id="IPR001245">
    <property type="entry name" value="Ser-Thr/Tyr_kinase_cat_dom"/>
</dbReference>
<dbReference type="Pfam" id="PF07714">
    <property type="entry name" value="PK_Tyr_Ser-Thr"/>
    <property type="match status" value="2"/>
</dbReference>
<evidence type="ECO:0000256" key="8">
    <source>
        <dbReference type="ARBA" id="ARBA00048679"/>
    </source>
</evidence>
<evidence type="ECO:0000259" key="10">
    <source>
        <dbReference type="PROSITE" id="PS50011"/>
    </source>
</evidence>